<dbReference type="Pfam" id="PF00098">
    <property type="entry name" value="zf-CCHC"/>
    <property type="match status" value="1"/>
</dbReference>
<gene>
    <name evidence="4" type="ORF">Tco_0629148</name>
</gene>
<keyword evidence="5" id="KW-1185">Reference proteome</keyword>
<dbReference type="SMART" id="SM00343">
    <property type="entry name" value="ZnF_C2HC"/>
    <property type="match status" value="1"/>
</dbReference>
<evidence type="ECO:0000256" key="2">
    <source>
        <dbReference type="SAM" id="MobiDB-lite"/>
    </source>
</evidence>
<feature type="domain" description="CCHC-type" evidence="3">
    <location>
        <begin position="146"/>
        <end position="160"/>
    </location>
</feature>
<sequence length="217" mass="24764">MDLDIQRNLAHLGAYDMLQELKAMFSKQAEQELMQTTWSDSVQPVVKILHVSNLSPLSSTRNLTSFVHNFNMHAWGRTVNELHWPCLSCMKESLPKERANPHFKQYEQERVQKNQKNKPHKAVPFAPKPKTPPPPKKDNPAKDAICHQCGEVGHWRRNCPVYLTELMKKKKLPQGASASGIFTIELYSFPSKSWIYDTGCGTHYLYNNSGSTGKKEA</sequence>
<keyword evidence="1" id="KW-0862">Zinc</keyword>
<evidence type="ECO:0000313" key="4">
    <source>
        <dbReference type="EMBL" id="GJS55786.1"/>
    </source>
</evidence>
<organism evidence="4 5">
    <name type="scientific">Tanacetum coccineum</name>
    <dbReference type="NCBI Taxonomy" id="301880"/>
    <lineage>
        <taxon>Eukaryota</taxon>
        <taxon>Viridiplantae</taxon>
        <taxon>Streptophyta</taxon>
        <taxon>Embryophyta</taxon>
        <taxon>Tracheophyta</taxon>
        <taxon>Spermatophyta</taxon>
        <taxon>Magnoliopsida</taxon>
        <taxon>eudicotyledons</taxon>
        <taxon>Gunneridae</taxon>
        <taxon>Pentapetalae</taxon>
        <taxon>asterids</taxon>
        <taxon>campanulids</taxon>
        <taxon>Asterales</taxon>
        <taxon>Asteraceae</taxon>
        <taxon>Asteroideae</taxon>
        <taxon>Anthemideae</taxon>
        <taxon>Anthemidinae</taxon>
        <taxon>Tanacetum</taxon>
    </lineage>
</organism>
<comment type="caution">
    <text evidence="4">The sequence shown here is derived from an EMBL/GenBank/DDBJ whole genome shotgun (WGS) entry which is preliminary data.</text>
</comment>
<reference evidence="4" key="1">
    <citation type="journal article" date="2022" name="Int. J. Mol. Sci.">
        <title>Draft Genome of Tanacetum Coccineum: Genomic Comparison of Closely Related Tanacetum-Family Plants.</title>
        <authorList>
            <person name="Yamashiro T."/>
            <person name="Shiraishi A."/>
            <person name="Nakayama K."/>
            <person name="Satake H."/>
        </authorList>
    </citation>
    <scope>NUCLEOTIDE SEQUENCE</scope>
</reference>
<dbReference type="Proteomes" id="UP001151760">
    <property type="component" value="Unassembled WGS sequence"/>
</dbReference>
<evidence type="ECO:0000313" key="5">
    <source>
        <dbReference type="Proteomes" id="UP001151760"/>
    </source>
</evidence>
<dbReference type="InterPro" id="IPR036875">
    <property type="entry name" value="Znf_CCHC_sf"/>
</dbReference>
<proteinExistence type="predicted"/>
<dbReference type="SUPFAM" id="SSF57756">
    <property type="entry name" value="Retrovirus zinc finger-like domains"/>
    <property type="match status" value="1"/>
</dbReference>
<reference evidence="4" key="2">
    <citation type="submission" date="2022-01" db="EMBL/GenBank/DDBJ databases">
        <authorList>
            <person name="Yamashiro T."/>
            <person name="Shiraishi A."/>
            <person name="Satake H."/>
            <person name="Nakayama K."/>
        </authorList>
    </citation>
    <scope>NUCLEOTIDE SEQUENCE</scope>
</reference>
<dbReference type="Gene3D" id="4.10.60.10">
    <property type="entry name" value="Zinc finger, CCHC-type"/>
    <property type="match status" value="1"/>
</dbReference>
<dbReference type="EMBL" id="BQNB010008892">
    <property type="protein sequence ID" value="GJS55786.1"/>
    <property type="molecule type" value="Genomic_DNA"/>
</dbReference>
<accession>A0ABQ4WT29</accession>
<protein>
    <submittedName>
        <fullName evidence="4">Zinc finger, CCHC-type containing protein</fullName>
    </submittedName>
</protein>
<dbReference type="InterPro" id="IPR001878">
    <property type="entry name" value="Znf_CCHC"/>
</dbReference>
<evidence type="ECO:0000256" key="1">
    <source>
        <dbReference type="PROSITE-ProRule" id="PRU00047"/>
    </source>
</evidence>
<name>A0ABQ4WT29_9ASTR</name>
<feature type="region of interest" description="Disordered" evidence="2">
    <location>
        <begin position="109"/>
        <end position="143"/>
    </location>
</feature>
<dbReference type="PROSITE" id="PS50158">
    <property type="entry name" value="ZF_CCHC"/>
    <property type="match status" value="1"/>
</dbReference>
<evidence type="ECO:0000259" key="3">
    <source>
        <dbReference type="PROSITE" id="PS50158"/>
    </source>
</evidence>
<keyword evidence="1" id="KW-0479">Metal-binding</keyword>
<keyword evidence="1" id="KW-0863">Zinc-finger</keyword>